<keyword evidence="3" id="KW-1185">Reference proteome</keyword>
<sequence length="109" mass="11931">MRKIAFQAKEGKEAPTADDQGTRDGILLEWMRMVAGGSVIVKVGDDRICTSKIRHRYGGVEEIDPEVEGFTGGGNVVSFKNNTEDAVKRGSTETHTAELQARVSRSCEF</sequence>
<name>A0ABR2BI47_9ROSI</name>
<accession>A0ABR2BI47</accession>
<feature type="region of interest" description="Disordered" evidence="1">
    <location>
        <begin position="87"/>
        <end position="109"/>
    </location>
</feature>
<feature type="region of interest" description="Disordered" evidence="1">
    <location>
        <begin position="1"/>
        <end position="22"/>
    </location>
</feature>
<evidence type="ECO:0000313" key="2">
    <source>
        <dbReference type="EMBL" id="KAK8506851.1"/>
    </source>
</evidence>
<comment type="caution">
    <text evidence="2">The sequence shown here is derived from an EMBL/GenBank/DDBJ whole genome shotgun (WGS) entry which is preliminary data.</text>
</comment>
<dbReference type="EMBL" id="JBBPBM010000113">
    <property type="protein sequence ID" value="KAK8506851.1"/>
    <property type="molecule type" value="Genomic_DNA"/>
</dbReference>
<evidence type="ECO:0000256" key="1">
    <source>
        <dbReference type="SAM" id="MobiDB-lite"/>
    </source>
</evidence>
<organism evidence="2 3">
    <name type="scientific">Hibiscus sabdariffa</name>
    <name type="common">roselle</name>
    <dbReference type="NCBI Taxonomy" id="183260"/>
    <lineage>
        <taxon>Eukaryota</taxon>
        <taxon>Viridiplantae</taxon>
        <taxon>Streptophyta</taxon>
        <taxon>Embryophyta</taxon>
        <taxon>Tracheophyta</taxon>
        <taxon>Spermatophyta</taxon>
        <taxon>Magnoliopsida</taxon>
        <taxon>eudicotyledons</taxon>
        <taxon>Gunneridae</taxon>
        <taxon>Pentapetalae</taxon>
        <taxon>rosids</taxon>
        <taxon>malvids</taxon>
        <taxon>Malvales</taxon>
        <taxon>Malvaceae</taxon>
        <taxon>Malvoideae</taxon>
        <taxon>Hibiscus</taxon>
    </lineage>
</organism>
<reference evidence="2 3" key="1">
    <citation type="journal article" date="2024" name="G3 (Bethesda)">
        <title>Genome assembly of Hibiscus sabdariffa L. provides insights into metabolisms of medicinal natural products.</title>
        <authorList>
            <person name="Kim T."/>
        </authorList>
    </citation>
    <scope>NUCLEOTIDE SEQUENCE [LARGE SCALE GENOMIC DNA]</scope>
    <source>
        <strain evidence="2">TK-2024</strain>
        <tissue evidence="2">Old leaves</tissue>
    </source>
</reference>
<dbReference type="Proteomes" id="UP001472677">
    <property type="component" value="Unassembled WGS sequence"/>
</dbReference>
<gene>
    <name evidence="2" type="ORF">V6N12_000421</name>
</gene>
<evidence type="ECO:0000313" key="3">
    <source>
        <dbReference type="Proteomes" id="UP001472677"/>
    </source>
</evidence>
<proteinExistence type="predicted"/>
<feature type="compositionally biased region" description="Basic and acidic residues" evidence="1">
    <location>
        <begin position="87"/>
        <end position="96"/>
    </location>
</feature>
<protein>
    <submittedName>
        <fullName evidence="2">Uncharacterized protein</fullName>
    </submittedName>
</protein>